<reference evidence="11 13" key="1">
    <citation type="submission" date="2022-12" db="EMBL/GenBank/DDBJ databases">
        <title>Chromosome-level genome assembly of true bugs.</title>
        <authorList>
            <person name="Ma L."/>
            <person name="Li H."/>
        </authorList>
    </citation>
    <scope>NUCLEOTIDE SEQUENCE [LARGE SCALE GENOMIC DNA]</scope>
    <source>
        <strain evidence="11">Lab_2022b</strain>
    </source>
</reference>
<dbReference type="EMBL" id="JAPXFL010000010">
    <property type="protein sequence ID" value="KAK9500122.1"/>
    <property type="molecule type" value="Genomic_DNA"/>
</dbReference>
<comment type="caution">
    <text evidence="11">The sequence shown here is derived from an EMBL/GenBank/DDBJ whole genome shotgun (WGS) entry which is preliminary data.</text>
</comment>
<gene>
    <name evidence="11" type="ORF">O3M35_001446</name>
    <name evidence="12" type="ORF">O3M35_001449</name>
</gene>
<feature type="domain" description="RING-type" evidence="10">
    <location>
        <begin position="206"/>
        <end position="240"/>
    </location>
</feature>
<accession>A0AAW1CP68</accession>
<evidence type="ECO:0000256" key="3">
    <source>
        <dbReference type="ARBA" id="ARBA00022723"/>
    </source>
</evidence>
<evidence type="ECO:0000313" key="11">
    <source>
        <dbReference type="EMBL" id="KAK9500122.1"/>
    </source>
</evidence>
<dbReference type="Pfam" id="PF18346">
    <property type="entry name" value="SH3_15"/>
    <property type="match status" value="1"/>
</dbReference>
<keyword evidence="13" id="KW-1185">Reference proteome</keyword>
<evidence type="ECO:0000256" key="7">
    <source>
        <dbReference type="ARBA" id="ARBA00022833"/>
    </source>
</evidence>
<dbReference type="Proteomes" id="UP001461498">
    <property type="component" value="Unassembled WGS sequence"/>
</dbReference>
<keyword evidence="7" id="KW-0862">Zinc</keyword>
<keyword evidence="8" id="KW-0040">ANK repeat</keyword>
<dbReference type="GO" id="GO:0016740">
    <property type="term" value="F:transferase activity"/>
    <property type="evidence" value="ECO:0007669"/>
    <property type="project" value="UniProtKB-KW"/>
</dbReference>
<dbReference type="EMBL" id="JAPXFL010000010">
    <property type="protein sequence ID" value="KAK9500128.1"/>
    <property type="molecule type" value="Genomic_DNA"/>
</dbReference>
<evidence type="ECO:0000313" key="12">
    <source>
        <dbReference type="EMBL" id="KAK9500128.1"/>
    </source>
</evidence>
<dbReference type="GO" id="GO:0005737">
    <property type="term" value="C:cytoplasm"/>
    <property type="evidence" value="ECO:0007669"/>
    <property type="project" value="TreeGrafter"/>
</dbReference>
<dbReference type="Gene3D" id="3.30.40.10">
    <property type="entry name" value="Zinc/RING finger domain, C3HC4 (zinc finger)"/>
    <property type="match status" value="2"/>
</dbReference>
<evidence type="ECO:0000256" key="9">
    <source>
        <dbReference type="PROSITE-ProRule" id="PRU00175"/>
    </source>
</evidence>
<protein>
    <recommendedName>
        <fullName evidence="10">RING-type domain-containing protein</fullName>
    </recommendedName>
</protein>
<comment type="pathway">
    <text evidence="1">Protein modification; protein ubiquitination.</text>
</comment>
<dbReference type="PANTHER" id="PTHR24202">
    <property type="entry name" value="E3 UBIQUITIN-PROTEIN LIGASE MIB2"/>
    <property type="match status" value="1"/>
</dbReference>
<dbReference type="InterPro" id="IPR001841">
    <property type="entry name" value="Znf_RING"/>
</dbReference>
<proteinExistence type="predicted"/>
<dbReference type="SUPFAM" id="SSF57850">
    <property type="entry name" value="RING/U-box"/>
    <property type="match status" value="1"/>
</dbReference>
<keyword evidence="6" id="KW-0833">Ubl conjugation pathway</keyword>
<dbReference type="PANTHER" id="PTHR24202:SF4">
    <property type="entry name" value="E3 UBIQUITIN-PROTEIN LIGASE MIB2-RELATED"/>
    <property type="match status" value="1"/>
</dbReference>
<keyword evidence="5 9" id="KW-0863">Zinc-finger</keyword>
<dbReference type="SMART" id="SM00184">
    <property type="entry name" value="RING"/>
    <property type="match status" value="2"/>
</dbReference>
<keyword evidence="4" id="KW-0677">Repeat</keyword>
<name>A0AAW1CP68_9HEMI</name>
<dbReference type="PROSITE" id="PS50089">
    <property type="entry name" value="ZF_RING_2"/>
    <property type="match status" value="2"/>
</dbReference>
<organism evidence="11 13">
    <name type="scientific">Rhynocoris fuscipes</name>
    <dbReference type="NCBI Taxonomy" id="488301"/>
    <lineage>
        <taxon>Eukaryota</taxon>
        <taxon>Metazoa</taxon>
        <taxon>Ecdysozoa</taxon>
        <taxon>Arthropoda</taxon>
        <taxon>Hexapoda</taxon>
        <taxon>Insecta</taxon>
        <taxon>Pterygota</taxon>
        <taxon>Neoptera</taxon>
        <taxon>Paraneoptera</taxon>
        <taxon>Hemiptera</taxon>
        <taxon>Heteroptera</taxon>
        <taxon>Panheteroptera</taxon>
        <taxon>Cimicomorpha</taxon>
        <taxon>Reduviidae</taxon>
        <taxon>Harpactorinae</taxon>
        <taxon>Harpactorini</taxon>
        <taxon>Rhynocoris</taxon>
    </lineage>
</organism>
<evidence type="ECO:0000256" key="5">
    <source>
        <dbReference type="ARBA" id="ARBA00022771"/>
    </source>
</evidence>
<dbReference type="Pfam" id="PF13920">
    <property type="entry name" value="zf-C3HC4_3"/>
    <property type="match status" value="1"/>
</dbReference>
<evidence type="ECO:0000256" key="8">
    <source>
        <dbReference type="ARBA" id="ARBA00023043"/>
    </source>
</evidence>
<evidence type="ECO:0000259" key="10">
    <source>
        <dbReference type="PROSITE" id="PS50089"/>
    </source>
</evidence>
<evidence type="ECO:0000256" key="2">
    <source>
        <dbReference type="ARBA" id="ARBA00022679"/>
    </source>
</evidence>
<evidence type="ECO:0000313" key="13">
    <source>
        <dbReference type="Proteomes" id="UP001461498"/>
    </source>
</evidence>
<evidence type="ECO:0000256" key="6">
    <source>
        <dbReference type="ARBA" id="ARBA00022786"/>
    </source>
</evidence>
<dbReference type="AlphaFoldDB" id="A0AAW1CP68"/>
<sequence>MPDMETVWPEDVTRFRVGQKVKVKVPVEVLRTVQEGHGGFTPKMCDSMALQGEVMEVTEKGDLRVKYPNNICWTLNPEAVQLVQEERQAAEALAPEPQQSTADSLGYTRNFLYSWEPTAPSLEASECAICSENEDLCKVEPCGHKITCTDCTSRMKKCLTCRETILRRITNDGSIVDYVPKNRRPTVEQVQYLELKVKKFEDDSTCNICLENPRDRVFTCGHSCCHLCLPNVGGICHMCRTPFRNPVPLY</sequence>
<dbReference type="GO" id="GO:0008270">
    <property type="term" value="F:zinc ion binding"/>
    <property type="evidence" value="ECO:0007669"/>
    <property type="project" value="UniProtKB-KW"/>
</dbReference>
<dbReference type="InterPro" id="IPR013083">
    <property type="entry name" value="Znf_RING/FYVE/PHD"/>
</dbReference>
<keyword evidence="2" id="KW-0808">Transferase</keyword>
<dbReference type="InterPro" id="IPR040847">
    <property type="entry name" value="SH3_15"/>
</dbReference>
<evidence type="ECO:0000256" key="1">
    <source>
        <dbReference type="ARBA" id="ARBA00004906"/>
    </source>
</evidence>
<keyword evidence="3" id="KW-0479">Metal-binding</keyword>
<dbReference type="GO" id="GO:0016567">
    <property type="term" value="P:protein ubiquitination"/>
    <property type="evidence" value="ECO:0007669"/>
    <property type="project" value="TreeGrafter"/>
</dbReference>
<evidence type="ECO:0000256" key="4">
    <source>
        <dbReference type="ARBA" id="ARBA00022737"/>
    </source>
</evidence>
<feature type="domain" description="RING-type" evidence="10">
    <location>
        <begin position="127"/>
        <end position="162"/>
    </location>
</feature>